<organism evidence="1 2">
    <name type="scientific">Methylobrevis pamukkalensis</name>
    <dbReference type="NCBI Taxonomy" id="1439726"/>
    <lineage>
        <taxon>Bacteria</taxon>
        <taxon>Pseudomonadati</taxon>
        <taxon>Pseudomonadota</taxon>
        <taxon>Alphaproteobacteria</taxon>
        <taxon>Hyphomicrobiales</taxon>
        <taxon>Pleomorphomonadaceae</taxon>
        <taxon>Methylobrevis</taxon>
    </lineage>
</organism>
<name>A0A1E3H3Q4_9HYPH</name>
<dbReference type="Proteomes" id="UP000094622">
    <property type="component" value="Unassembled WGS sequence"/>
</dbReference>
<keyword evidence="2" id="KW-1185">Reference proteome</keyword>
<evidence type="ECO:0000313" key="1">
    <source>
        <dbReference type="EMBL" id="ODN70942.1"/>
    </source>
</evidence>
<comment type="caution">
    <text evidence="1">The sequence shown here is derived from an EMBL/GenBank/DDBJ whole genome shotgun (WGS) entry which is preliminary data.</text>
</comment>
<protein>
    <submittedName>
        <fullName evidence="1">Uncharacterized protein</fullName>
    </submittedName>
</protein>
<gene>
    <name evidence="1" type="ORF">A6302_01714</name>
</gene>
<dbReference type="AlphaFoldDB" id="A0A1E3H3Q4"/>
<dbReference type="EMBL" id="MCRJ01000034">
    <property type="protein sequence ID" value="ODN70942.1"/>
    <property type="molecule type" value="Genomic_DNA"/>
</dbReference>
<proteinExistence type="predicted"/>
<sequence>MRECATLLPHLRLQAFPSISSPPASVIPAQAGTHRSAGGWGRLTTGGAATAFRSRNVDLAECRVPAFAGMAKTESDDGCGEG</sequence>
<accession>A0A1E3H3Q4</accession>
<reference evidence="1 2" key="1">
    <citation type="submission" date="2016-07" db="EMBL/GenBank/DDBJ databases">
        <title>Draft Genome Sequence of Methylobrevis pamukkalensis PK2.</title>
        <authorList>
            <person name="Vasilenko O.V."/>
            <person name="Doronina N.V."/>
            <person name="Shmareva M.N."/>
            <person name="Tarlachkov S.V."/>
            <person name="Mustakhimov I."/>
            <person name="Trotsenko Y.A."/>
        </authorList>
    </citation>
    <scope>NUCLEOTIDE SEQUENCE [LARGE SCALE GENOMIC DNA]</scope>
    <source>
        <strain evidence="1 2">PK2</strain>
    </source>
</reference>
<evidence type="ECO:0000313" key="2">
    <source>
        <dbReference type="Proteomes" id="UP000094622"/>
    </source>
</evidence>